<gene>
    <name evidence="5" type="ORF">CTAYLR_006077</name>
</gene>
<dbReference type="PRINTS" id="PR00011">
    <property type="entry name" value="EGFLAMININ"/>
</dbReference>
<feature type="disulfide bond" evidence="2">
    <location>
        <begin position="497"/>
        <end position="506"/>
    </location>
</feature>
<organism evidence="5 6">
    <name type="scientific">Chrysophaeum taylorii</name>
    <dbReference type="NCBI Taxonomy" id="2483200"/>
    <lineage>
        <taxon>Eukaryota</taxon>
        <taxon>Sar</taxon>
        <taxon>Stramenopiles</taxon>
        <taxon>Ochrophyta</taxon>
        <taxon>Pelagophyceae</taxon>
        <taxon>Pelagomonadales</taxon>
        <taxon>Pelagomonadaceae</taxon>
        <taxon>Chrysophaeum</taxon>
    </lineage>
</organism>
<dbReference type="Pfam" id="PF07974">
    <property type="entry name" value="EGF_2"/>
    <property type="match status" value="1"/>
</dbReference>
<feature type="disulfide bond" evidence="2">
    <location>
        <begin position="42"/>
        <end position="51"/>
    </location>
</feature>
<evidence type="ECO:0000256" key="2">
    <source>
        <dbReference type="PROSITE-ProRule" id="PRU00076"/>
    </source>
</evidence>
<dbReference type="AlphaFoldDB" id="A0AAD7XNF1"/>
<comment type="caution">
    <text evidence="2">Lacks conserved residue(s) required for the propagation of feature annotation.</text>
</comment>
<dbReference type="EMBL" id="JAQMWT010000149">
    <property type="protein sequence ID" value="KAJ8609130.1"/>
    <property type="molecule type" value="Genomic_DNA"/>
</dbReference>
<dbReference type="PROSITE" id="PS50026">
    <property type="entry name" value="EGF_3"/>
    <property type="match status" value="3"/>
</dbReference>
<accession>A0AAD7XNF1</accession>
<name>A0AAD7XNF1_9STRA</name>
<dbReference type="InterPro" id="IPR052108">
    <property type="entry name" value="MEGF/SIB"/>
</dbReference>
<feature type="domain" description="EGF-like" evidence="4">
    <location>
        <begin position="523"/>
        <end position="558"/>
    </location>
</feature>
<proteinExistence type="predicted"/>
<dbReference type="Proteomes" id="UP001230188">
    <property type="component" value="Unassembled WGS sequence"/>
</dbReference>
<feature type="domain" description="EGF-like" evidence="4">
    <location>
        <begin position="17"/>
        <end position="52"/>
    </location>
</feature>
<feature type="disulfide bond" evidence="2">
    <location>
        <begin position="548"/>
        <end position="557"/>
    </location>
</feature>
<dbReference type="SMART" id="SM00181">
    <property type="entry name" value="EGF"/>
    <property type="match status" value="6"/>
</dbReference>
<comment type="caution">
    <text evidence="5">The sequence shown here is derived from an EMBL/GenBank/DDBJ whole genome shotgun (WGS) entry which is preliminary data.</text>
</comment>
<evidence type="ECO:0000256" key="1">
    <source>
        <dbReference type="ARBA" id="ARBA00023157"/>
    </source>
</evidence>
<keyword evidence="3" id="KW-0732">Signal</keyword>
<dbReference type="PROSITE" id="PS01186">
    <property type="entry name" value="EGF_2"/>
    <property type="match status" value="3"/>
</dbReference>
<keyword evidence="1 2" id="KW-1015">Disulfide bond</keyword>
<feature type="domain" description="EGF-like" evidence="4">
    <location>
        <begin position="471"/>
        <end position="507"/>
    </location>
</feature>
<dbReference type="Gene3D" id="2.170.300.10">
    <property type="entry name" value="Tie2 ligand-binding domain superfamily"/>
    <property type="match status" value="2"/>
</dbReference>
<dbReference type="PROSITE" id="PS00022">
    <property type="entry name" value="EGF_1"/>
    <property type="match status" value="3"/>
</dbReference>
<protein>
    <recommendedName>
        <fullName evidence="4">EGF-like domain-containing protein</fullName>
    </recommendedName>
</protein>
<dbReference type="Pfam" id="PF23106">
    <property type="entry name" value="EGF_Teneurin"/>
    <property type="match status" value="1"/>
</dbReference>
<feature type="chain" id="PRO_5042210994" description="EGF-like domain-containing protein" evidence="3">
    <location>
        <begin position="19"/>
        <end position="835"/>
    </location>
</feature>
<reference evidence="5" key="1">
    <citation type="submission" date="2023-01" db="EMBL/GenBank/DDBJ databases">
        <title>Metagenome sequencing of chrysophaentin producing Chrysophaeum taylorii.</title>
        <authorList>
            <person name="Davison J."/>
            <person name="Bewley C."/>
        </authorList>
    </citation>
    <scope>NUCLEOTIDE SEQUENCE</scope>
    <source>
        <strain evidence="5">NIES-1699</strain>
    </source>
</reference>
<dbReference type="InterPro" id="IPR000742">
    <property type="entry name" value="EGF"/>
</dbReference>
<sequence>MFVRSFCFLSAVWRAAWSNIVPPHCNGHGATTPEDDGFSCTCMSGYHGPDCSQRQCPHGTAWVDFPTATDQAHADGVECSGVGYCDRSTGTCHCRDIFDGAACERLKCPIDTDGKNCSGHGQCVTMRWAADYWDGLRLVRPNVSYDLWDADKVTGCLCDDGYSGFSCSQLDCPRGDIPETSGQQNEVIHIECQADSGYFAFSFRGYTSVAIAYDTPYGHLEKYLEDMPSIGDVAITMANYSEAVCGTATPVRTTITFVDDFGDLPAARVVARDLAFNGGSAILKMVTRQVLRCPAGACDSTFNCSGGLYLGYDSSLTSKLSWNATVDDVQQALVQLPTLGAASDFGEINVTVSGSPTLCAGPKRAGQNSNFTIEFRANYGNVYNLSLINSLKARDTGFPVNLTLSAQKGTKENEFCSDRGSCDFTTGTCLCLQLHNLPFSYRYQSSNGYGGKGTRGDCGRVAEPARSCPVAYNSVTDQLLQCAGHGKCDNSTWTCNCELGYYGGDCSLRTCPSGPAWFSEATGPDEAHEPMECSNMGVCERSLGRCICREGFGGIACERMECPTDEDGIVCSGHGRCLPMWRIAELTDYSGNWAGLSYGAATRQAEAQWDSRRVHGCYCDTKDSRQANAGPVSYISGTAVTNPSVGGYTGYDCSRRWCPVGDDITTSGDFEVQTIRCTGSQSSGHFRIGFRRQASRWISNNASSAVVEAALRNMSTIGDVSVSMSNGNSACDSSWRFDTASGMRVTFLSELGDLPMMTTNPAYNVTETVKGTKEDVECANHGYCDYGTGECMCLSGYVGSDGDGNVGTRRDCGRLDPSIRPAYGSTLNPYSEFIS</sequence>
<keyword evidence="2" id="KW-0245">EGF-like domain</keyword>
<dbReference type="InterPro" id="IPR013111">
    <property type="entry name" value="EGF_extracell"/>
</dbReference>
<evidence type="ECO:0000259" key="4">
    <source>
        <dbReference type="PROSITE" id="PS50026"/>
    </source>
</evidence>
<dbReference type="PANTHER" id="PTHR24035">
    <property type="entry name" value="MULTIPLE EPIDERMAL GROWTH FACTOR-LIKE DOMAINS PROTEIN"/>
    <property type="match status" value="1"/>
</dbReference>
<evidence type="ECO:0000313" key="6">
    <source>
        <dbReference type="Proteomes" id="UP001230188"/>
    </source>
</evidence>
<evidence type="ECO:0000313" key="5">
    <source>
        <dbReference type="EMBL" id="KAJ8609130.1"/>
    </source>
</evidence>
<feature type="signal peptide" evidence="3">
    <location>
        <begin position="1"/>
        <end position="18"/>
    </location>
</feature>
<dbReference type="PANTHER" id="PTHR24035:SF143">
    <property type="entry name" value="EGF-LIKE DOMAIN-CONTAINING PROTEIN"/>
    <property type="match status" value="1"/>
</dbReference>
<keyword evidence="6" id="KW-1185">Reference proteome</keyword>
<evidence type="ECO:0000256" key="3">
    <source>
        <dbReference type="SAM" id="SignalP"/>
    </source>
</evidence>